<dbReference type="SUPFAM" id="SSF54665">
    <property type="entry name" value="CO dehydrogenase molybdoprotein N-domain-like"/>
    <property type="match status" value="1"/>
</dbReference>
<name>A3DLF9_STAMF</name>
<dbReference type="InterPro" id="IPR000674">
    <property type="entry name" value="Ald_Oxase/Xan_DH_a/b"/>
</dbReference>
<dbReference type="Proteomes" id="UP000000254">
    <property type="component" value="Chromosome"/>
</dbReference>
<dbReference type="Pfam" id="PF02738">
    <property type="entry name" value="MoCoBD_1"/>
    <property type="match status" value="1"/>
</dbReference>
<gene>
    <name evidence="2" type="ordered locus">Smar_0357</name>
</gene>
<protein>
    <submittedName>
        <fullName evidence="2">Aldehyde oxidase and xanthine dehydrogenase, molybdopterin binding</fullName>
    </submittedName>
</protein>
<dbReference type="InterPro" id="IPR036856">
    <property type="entry name" value="Ald_Oxase/Xan_DH_a/b_sf"/>
</dbReference>
<dbReference type="PANTHER" id="PTHR11908:SF157">
    <property type="entry name" value="XANTHINE DEHYDROGENASE SUBUNIT D-RELATED"/>
    <property type="match status" value="1"/>
</dbReference>
<dbReference type="PANTHER" id="PTHR11908">
    <property type="entry name" value="XANTHINE DEHYDROGENASE"/>
    <property type="match status" value="1"/>
</dbReference>
<dbReference type="InterPro" id="IPR008274">
    <property type="entry name" value="AldOxase/xan_DH_MoCoBD1"/>
</dbReference>
<evidence type="ECO:0000313" key="2">
    <source>
        <dbReference type="EMBL" id="ABN69469.1"/>
    </source>
</evidence>
<feature type="domain" description="Aldehyde oxidase/xanthine dehydrogenase a/b hammerhead" evidence="1">
    <location>
        <begin position="42"/>
        <end position="150"/>
    </location>
</feature>
<dbReference type="Pfam" id="PF01315">
    <property type="entry name" value="Ald_Xan_dh_C"/>
    <property type="match status" value="1"/>
</dbReference>
<dbReference type="InterPro" id="IPR037165">
    <property type="entry name" value="AldOxase/xan_DH_Mopterin-bd_sf"/>
</dbReference>
<keyword evidence="3" id="KW-1185">Reference proteome</keyword>
<reference evidence="3" key="1">
    <citation type="journal article" date="2009" name="BMC Genomics">
        <title>The complete genome sequence of Staphylothermus marinus reveals differences in sulfur metabolism among heterotrophic Crenarchaeota.</title>
        <authorList>
            <person name="Anderson I.J."/>
            <person name="Dharmarajan L."/>
            <person name="Rodriguez J."/>
            <person name="Hooper S."/>
            <person name="Porat I."/>
            <person name="Ulrich L.E."/>
            <person name="Elkins J.G."/>
            <person name="Mavromatis K."/>
            <person name="Sun H."/>
            <person name="Land M."/>
            <person name="Lapidus A."/>
            <person name="Lucas S."/>
            <person name="Barry K."/>
            <person name="Huber H."/>
            <person name="Zhulin I.B."/>
            <person name="Whitman W.B."/>
            <person name="Mukhopadhyay B."/>
            <person name="Woese C."/>
            <person name="Bristow J."/>
            <person name="Kyrpides N."/>
        </authorList>
    </citation>
    <scope>NUCLEOTIDE SEQUENCE [LARGE SCALE GENOMIC DNA]</scope>
    <source>
        <strain evidence="3">ATCC 43588 / DSM 3639 / JCM 9404 / F1</strain>
    </source>
</reference>
<dbReference type="eggNOG" id="arCOG01167">
    <property type="taxonomic scope" value="Archaea"/>
</dbReference>
<sequence length="804" mass="88245">MSKPEYVDIVEKVFEKTKEKKTKEFKYIGKHIIRWDAIDKLSGKAWFTADLVKLYQNVVFVYSVRTKYAHALIKKIDVSDAEKYPGVIKVITAKDIPGINDVGYVIPDQPLLADKKVRYIGDTVALIVAENYENALEAADLVRVEYEPLEVILDPLKVVEWGGLREKEHTLIHDERGSDVVSRYKIRRGDVKKAFEEAAVVIENEYRTPMQEHAYLEPEAALAIPQPDGGVTIYAKTQCPFDTRKAVAQVLGLPFNKVRVIAPPLGGGFGGAEDVGNEIAAKVALAAILTGRPAFLVHTREESIIGHSKRHPMIARYKHAATRDGRLLAVEAEIVLDTGAYASLGPFVGWRAIVHSTGPYKVPNAKVDLAVVYTNKVYAGAFRGFGNPQVAFAHERQMDLLAEELGLDPVEFRLKNILRNGDRTVHGQLLSHGVGLEEAILKAVEAANWYEKRKLYSQQKGLLRRGIGIAVFYHGNSIGAEGADFSSATIIIQRDGSIVFRTGLTDFGQGSIQGIVNIIAETLGVPPSYIKVEWPDTASTPDAGPTVASRSTVMGGNAALVAAYKLRQRLNKLAGEILGCDPDDIVIDAPDVYCKSDPNLKITWQELVEQSFWKGVPIQEFGYFRAPPAEWDEETGQGAPYMHYTFGAIISDVVVDLETGVARVKEAVTAYDIGRVINRTGAEHHAVGGYIQGMGYALMEDIYHAPDGRVYNTNLSTYHIPTGLDIPEKIKAVWVEAGFQRGPYGAKGLGEPSIVGIAPSIANAVAHALGGDINVNKDINRIPLTPDYVYSIIKKHGLIKKYKA</sequence>
<dbReference type="RefSeq" id="WP_011838660.1">
    <property type="nucleotide sequence ID" value="NC_009033.1"/>
</dbReference>
<dbReference type="SMART" id="SM01008">
    <property type="entry name" value="Ald_Xan_dh_C"/>
    <property type="match status" value="1"/>
</dbReference>
<dbReference type="GO" id="GO:0016491">
    <property type="term" value="F:oxidoreductase activity"/>
    <property type="evidence" value="ECO:0007669"/>
    <property type="project" value="InterPro"/>
</dbReference>
<dbReference type="SUPFAM" id="SSF56003">
    <property type="entry name" value="Molybdenum cofactor-binding domain"/>
    <property type="match status" value="1"/>
</dbReference>
<dbReference type="InterPro" id="IPR016208">
    <property type="entry name" value="Ald_Oxase/xanthine_DH-like"/>
</dbReference>
<evidence type="ECO:0000259" key="1">
    <source>
        <dbReference type="SMART" id="SM01008"/>
    </source>
</evidence>
<dbReference type="Pfam" id="PF20256">
    <property type="entry name" value="MoCoBD_2"/>
    <property type="match status" value="1"/>
</dbReference>
<reference evidence="2 3" key="2">
    <citation type="journal article" date="2009" name="Stand. Genomic Sci.">
        <title>Complete genome sequence of Staphylothermus marinus Stetter and Fiala 1986 type strain F1.</title>
        <authorList>
            <person name="Anderson I.J."/>
            <person name="Sun H."/>
            <person name="Lapidus A."/>
            <person name="Copeland A."/>
            <person name="Glavina Del Rio T."/>
            <person name="Tice H."/>
            <person name="Dalin E."/>
            <person name="Lucas S."/>
            <person name="Barry K."/>
            <person name="Land M."/>
            <person name="Richardson P."/>
            <person name="Huber H."/>
            <person name="Kyrpides N.C."/>
        </authorList>
    </citation>
    <scope>NUCLEOTIDE SEQUENCE [LARGE SCALE GENOMIC DNA]</scope>
    <source>
        <strain evidence="3">ATCC 43588 / DSM 3639 / JCM 9404 / F1</strain>
    </source>
</reference>
<dbReference type="EMBL" id="CP000575">
    <property type="protein sequence ID" value="ABN69469.1"/>
    <property type="molecule type" value="Genomic_DNA"/>
</dbReference>
<dbReference type="KEGG" id="smr:Smar_0357"/>
<accession>A3DLF9</accession>
<dbReference type="InterPro" id="IPR046867">
    <property type="entry name" value="AldOxase/xan_DH_MoCoBD2"/>
</dbReference>
<proteinExistence type="predicted"/>
<evidence type="ECO:0000313" key="3">
    <source>
        <dbReference type="Proteomes" id="UP000000254"/>
    </source>
</evidence>
<dbReference type="HOGENOM" id="CLU_001681_2_3_2"/>
<dbReference type="OrthoDB" id="57164at2157"/>
<organism evidence="2 3">
    <name type="scientific">Staphylothermus marinus (strain ATCC 43588 / DSM 3639 / JCM 9404 / F1)</name>
    <dbReference type="NCBI Taxonomy" id="399550"/>
    <lineage>
        <taxon>Archaea</taxon>
        <taxon>Thermoproteota</taxon>
        <taxon>Thermoprotei</taxon>
        <taxon>Desulfurococcales</taxon>
        <taxon>Desulfurococcaceae</taxon>
        <taxon>Staphylothermus</taxon>
    </lineage>
</organism>
<dbReference type="STRING" id="399550.Smar_0357"/>
<dbReference type="GeneID" id="4907312"/>
<dbReference type="Gene3D" id="3.90.1170.50">
    <property type="entry name" value="Aldehyde oxidase/xanthine dehydrogenase, a/b hammerhead"/>
    <property type="match status" value="1"/>
</dbReference>
<dbReference type="GO" id="GO:0005506">
    <property type="term" value="F:iron ion binding"/>
    <property type="evidence" value="ECO:0007669"/>
    <property type="project" value="InterPro"/>
</dbReference>
<dbReference type="AlphaFoldDB" id="A3DLF9"/>
<dbReference type="Gene3D" id="3.30.365.10">
    <property type="entry name" value="Aldehyde oxidase/xanthine dehydrogenase, molybdopterin binding domain"/>
    <property type="match status" value="4"/>
</dbReference>